<reference evidence="4" key="2">
    <citation type="submission" date="2016-01" db="EMBL/GenBank/DDBJ databases">
        <authorList>
            <person name="Oliw E.H."/>
        </authorList>
    </citation>
    <scope>NUCLEOTIDE SEQUENCE [LARGE SCALE GENOMIC DNA]</scope>
    <source>
        <strain evidence="4">KA00185</strain>
    </source>
</reference>
<evidence type="ECO:0008006" key="8">
    <source>
        <dbReference type="Google" id="ProtNLM"/>
    </source>
</evidence>
<feature type="signal peptide" evidence="1">
    <location>
        <begin position="1"/>
        <end position="24"/>
    </location>
</feature>
<dbReference type="Proteomes" id="UP000321501">
    <property type="component" value="Chromosome"/>
</dbReference>
<organism evidence="4 5">
    <name type="scientific">Leptotrichia wadei</name>
    <dbReference type="NCBI Taxonomy" id="157687"/>
    <lineage>
        <taxon>Bacteria</taxon>
        <taxon>Fusobacteriati</taxon>
        <taxon>Fusobacteriota</taxon>
        <taxon>Fusobacteriia</taxon>
        <taxon>Fusobacteriales</taxon>
        <taxon>Leptotrichiaceae</taxon>
        <taxon>Leptotrichia</taxon>
    </lineage>
</organism>
<dbReference type="Proteomes" id="UP000070483">
    <property type="component" value="Unassembled WGS sequence"/>
</dbReference>
<dbReference type="OrthoDB" id="81441at2"/>
<dbReference type="PATRIC" id="fig|157687.3.peg.1500"/>
<evidence type="ECO:0000313" key="5">
    <source>
        <dbReference type="Proteomes" id="UP000070483"/>
    </source>
</evidence>
<keyword evidence="1" id="KW-0732">Signal</keyword>
<gene>
    <name evidence="4" type="ORF">HMPREF3180_01508</name>
    <name evidence="2" type="ORF">JMUB3933_0448</name>
    <name evidence="3" type="ORF">JMUB3934_0470</name>
</gene>
<feature type="chain" id="PRO_5044548502" description="Lipoprotein" evidence="1">
    <location>
        <begin position="25"/>
        <end position="100"/>
    </location>
</feature>
<protein>
    <recommendedName>
        <fullName evidence="8">Lipoprotein</fullName>
    </recommendedName>
</protein>
<dbReference type="EMBL" id="AP019835">
    <property type="protein sequence ID" value="BBM49175.1"/>
    <property type="molecule type" value="Genomic_DNA"/>
</dbReference>
<evidence type="ECO:0000313" key="4">
    <source>
        <dbReference type="EMBL" id="KXB64100.1"/>
    </source>
</evidence>
<accession>A0A134A9D2</accession>
<dbReference type="EMBL" id="AP019834">
    <property type="protein sequence ID" value="BBM46948.1"/>
    <property type="molecule type" value="Genomic_DNA"/>
</dbReference>
<evidence type="ECO:0000313" key="6">
    <source>
        <dbReference type="Proteomes" id="UP000321397"/>
    </source>
</evidence>
<reference evidence="3 7" key="4">
    <citation type="submission" date="2019-07" db="EMBL/GenBank/DDBJ databases">
        <title>Complete Genome Sequence of Leptotrichia wadei Strain JMUB3934.</title>
        <authorList>
            <person name="Watanabe S."/>
            <person name="Cui L."/>
        </authorList>
    </citation>
    <scope>NUCLEOTIDE SEQUENCE [LARGE SCALE GENOMIC DNA]</scope>
    <source>
        <strain evidence="3 7">JMUB3934</strain>
    </source>
</reference>
<reference evidence="2 6" key="3">
    <citation type="submission" date="2019-07" db="EMBL/GenBank/DDBJ databases">
        <title>Complete Genome Sequence of Leptotrichia wadei Strain JMUB3933.</title>
        <authorList>
            <person name="Watanabe S."/>
            <person name="Cui L."/>
        </authorList>
    </citation>
    <scope>NUCLEOTIDE SEQUENCE [LARGE SCALE GENOMIC DNA]</scope>
    <source>
        <strain evidence="2 6">JMUB3933</strain>
    </source>
</reference>
<keyword evidence="5" id="KW-1185">Reference proteome</keyword>
<name>A0A134A9D2_9FUSO</name>
<dbReference type="PROSITE" id="PS51257">
    <property type="entry name" value="PROKAR_LIPOPROTEIN"/>
    <property type="match status" value="1"/>
</dbReference>
<evidence type="ECO:0000313" key="2">
    <source>
        <dbReference type="EMBL" id="BBM46948.1"/>
    </source>
</evidence>
<evidence type="ECO:0000256" key="1">
    <source>
        <dbReference type="SAM" id="SignalP"/>
    </source>
</evidence>
<dbReference type="STRING" id="157687.HMPREF3180_01508"/>
<evidence type="ECO:0000313" key="3">
    <source>
        <dbReference type="EMBL" id="BBM49175.1"/>
    </source>
</evidence>
<sequence length="100" mass="11369">MGKKIKKAVIILCFGILISCSSVGKRVVPNSAVVSRDTVVNNSIVEVNRKFNEEIESQNVGLYKKGFRNWKVILYGKQAYYQVFVTEDGKIVSSERFDYK</sequence>
<dbReference type="EMBL" id="LSDD01000105">
    <property type="protein sequence ID" value="KXB64100.1"/>
    <property type="molecule type" value="Genomic_DNA"/>
</dbReference>
<evidence type="ECO:0000313" key="7">
    <source>
        <dbReference type="Proteomes" id="UP000321501"/>
    </source>
</evidence>
<dbReference type="Proteomes" id="UP000321397">
    <property type="component" value="Chromosome"/>
</dbReference>
<reference evidence="5" key="1">
    <citation type="submission" date="2016-01" db="EMBL/GenBank/DDBJ databases">
        <authorList>
            <person name="Mitreva M."/>
            <person name="Pepin K.H."/>
            <person name="Mihindukulasuriya K.A."/>
            <person name="Fulton R."/>
            <person name="Fronick C."/>
            <person name="O'Laughlin M."/>
            <person name="Miner T."/>
            <person name="Herter B."/>
            <person name="Rosa B.A."/>
            <person name="Cordes M."/>
            <person name="Tomlinson C."/>
            <person name="Wollam A."/>
            <person name="Palsikar V.B."/>
            <person name="Mardis E.R."/>
            <person name="Wilson R.K."/>
        </authorList>
    </citation>
    <scope>NUCLEOTIDE SEQUENCE [LARGE SCALE GENOMIC DNA]</scope>
    <source>
        <strain evidence="5">KA00185</strain>
    </source>
</reference>
<dbReference type="AlphaFoldDB" id="A0A134A9D2"/>
<proteinExistence type="predicted"/>
<dbReference type="RefSeq" id="WP_060918163.1">
    <property type="nucleotide sequence ID" value="NZ_AP019834.1"/>
</dbReference>